<dbReference type="InterPro" id="IPR006497">
    <property type="entry name" value="Phage_lambda_VrpO_N"/>
</dbReference>
<organism evidence="3 4">
    <name type="scientific">Pseudomonas schmalbachii</name>
    <dbReference type="NCBI Taxonomy" id="2816993"/>
    <lineage>
        <taxon>Bacteria</taxon>
        <taxon>Pseudomonadati</taxon>
        <taxon>Pseudomonadota</taxon>
        <taxon>Gammaproteobacteria</taxon>
        <taxon>Pseudomonadales</taxon>
        <taxon>Pseudomonadaceae</taxon>
        <taxon>Pseudomonas</taxon>
    </lineage>
</organism>
<reference evidence="3 4" key="1">
    <citation type="submission" date="2020-12" db="EMBL/GenBank/DDBJ databases">
        <title>Pseudomonas schmalbachii sp. nov. isolated from millipede gut.</title>
        <authorList>
            <person name="Shelomi M."/>
        </authorList>
    </citation>
    <scope>NUCLEOTIDE SEQUENCE [LARGE SCALE GENOMIC DNA]</scope>
    <source>
        <strain evidence="3 4">Milli4</strain>
    </source>
</reference>
<evidence type="ECO:0000256" key="1">
    <source>
        <dbReference type="SAM" id="MobiDB-lite"/>
    </source>
</evidence>
<evidence type="ECO:0000313" key="3">
    <source>
        <dbReference type="EMBL" id="MBO3274096.1"/>
    </source>
</evidence>
<sequence length="270" mass="30614">MSSVVHVNKPQGFTRMDNNLYEALIGADLSGRELRVALAIHRLTAGYQVDVARIAASVIADMTSIHREDVSRAICELIRQRVIYRTRGSRSPIGFAPVSEWSIDQKNTHPHKPKAVPQRGVSTTSNVALVPHYKESKENLVPSELVAAAPPTSAEQVAEAHATNAPPDRPPQTHSERIPFQKIVDLYNRVCGKHLPQCLKLNEKRKRNIRKCWNLELDGDFPFRSLECWEGYFYDCLQNPHWIGYNDRGWRADLEFVTREDKVLKVLEGA</sequence>
<dbReference type="InterPro" id="IPR036388">
    <property type="entry name" value="WH-like_DNA-bd_sf"/>
</dbReference>
<evidence type="ECO:0000313" key="4">
    <source>
        <dbReference type="Proteomes" id="UP000669060"/>
    </source>
</evidence>
<proteinExistence type="predicted"/>
<dbReference type="Proteomes" id="UP000669060">
    <property type="component" value="Unassembled WGS sequence"/>
</dbReference>
<feature type="domain" description="Bacteriophage lambda Replication protein O N-terminal" evidence="2">
    <location>
        <begin position="8"/>
        <end position="90"/>
    </location>
</feature>
<dbReference type="NCBIfam" id="TIGR01610">
    <property type="entry name" value="phage_O_Nterm"/>
    <property type="match status" value="1"/>
</dbReference>
<gene>
    <name evidence="3" type="ORF">JFY56_02525</name>
</gene>
<keyword evidence="4" id="KW-1185">Reference proteome</keyword>
<dbReference type="Gene3D" id="1.10.10.10">
    <property type="entry name" value="Winged helix-like DNA-binding domain superfamily/Winged helix DNA-binding domain"/>
    <property type="match status" value="1"/>
</dbReference>
<dbReference type="EMBL" id="JAELYA010000001">
    <property type="protein sequence ID" value="MBO3274096.1"/>
    <property type="molecule type" value="Genomic_DNA"/>
</dbReference>
<dbReference type="RefSeq" id="WP_208311897.1">
    <property type="nucleotide sequence ID" value="NZ_JAELYA010000001.1"/>
</dbReference>
<protein>
    <submittedName>
        <fullName evidence="3">Replication protein</fullName>
    </submittedName>
</protein>
<evidence type="ECO:0000259" key="2">
    <source>
        <dbReference type="Pfam" id="PF04492"/>
    </source>
</evidence>
<dbReference type="Pfam" id="PF04492">
    <property type="entry name" value="Phage_rep_O"/>
    <property type="match status" value="1"/>
</dbReference>
<comment type="caution">
    <text evidence="3">The sequence shown here is derived from an EMBL/GenBank/DDBJ whole genome shotgun (WGS) entry which is preliminary data.</text>
</comment>
<name>A0ABS3TKB7_9PSED</name>
<feature type="region of interest" description="Disordered" evidence="1">
    <location>
        <begin position="151"/>
        <end position="176"/>
    </location>
</feature>
<accession>A0ABS3TKB7</accession>